<organism evidence="3">
    <name type="scientific">Erwinia amylovora ATCC BAA-2158</name>
    <dbReference type="NCBI Taxonomy" id="889211"/>
    <lineage>
        <taxon>Bacteria</taxon>
        <taxon>Pseudomonadati</taxon>
        <taxon>Pseudomonadota</taxon>
        <taxon>Gammaproteobacteria</taxon>
        <taxon>Enterobacterales</taxon>
        <taxon>Erwiniaceae</taxon>
        <taxon>Erwinia</taxon>
    </lineage>
</organism>
<dbReference type="Pfam" id="PF08028">
    <property type="entry name" value="Acyl-CoA_dh_2"/>
    <property type="match status" value="1"/>
</dbReference>
<dbReference type="InterPro" id="IPR037069">
    <property type="entry name" value="AcylCoA_DH/ox_N_sf"/>
</dbReference>
<keyword evidence="1 3" id="KW-0560">Oxidoreductase</keyword>
<proteinExistence type="predicted"/>
<sequence length="410" mass="45932">MTTLKRKHLMSEPTPDIAPLNARFRPIFARIAAGTIERELTRTLPLEPLRWLKEGGFGALRIPQRDGGFGATLPQLFQLLTELAEADPNLPQALRAHFAFVEDRLNQPDSEERQRWFRRFVDGQLVGSGWSETGQLKLGEVLTKVNPAANGWTLSGEKFYSTGTLYADWIDVYARRSDNGRDVIALVSTQQDGVERADDWDGFGQRLSGSGTTRFRQALVEQGHVYDFSQRFRYQTAFYQQVLVSTLAGTGRAIRRDAAAGVAGRQRIYSHGNARRVRNDVQVLQVVGQISSWVYAVEATVQRAAHALQQAYELHGSADDRLIQQANIHAELESAQAQIIASELIPRAANELFNALGASDTRVSKALDRHWRNARTLASHNPVIYKIRNVGDWEVNGKEPTFIWQIGNGE</sequence>
<dbReference type="GO" id="GO:0006552">
    <property type="term" value="P:L-leucine catabolic process"/>
    <property type="evidence" value="ECO:0007669"/>
    <property type="project" value="TreeGrafter"/>
</dbReference>
<dbReference type="AlphaFoldDB" id="E5B5B7"/>
<dbReference type="InterPro" id="IPR046373">
    <property type="entry name" value="Acyl-CoA_Oxase/DH_mid-dom_sf"/>
</dbReference>
<dbReference type="PIRSF" id="PIRSF016578">
    <property type="entry name" value="HsaA"/>
    <property type="match status" value="1"/>
</dbReference>
<protein>
    <submittedName>
        <fullName evidence="3">Acyl-CoA dehydrogenase family protein</fullName>
        <ecNumber evidence="3">1.1.-.-</ecNumber>
    </submittedName>
</protein>
<dbReference type="GO" id="GO:0050660">
    <property type="term" value="F:flavin adenine dinucleotide binding"/>
    <property type="evidence" value="ECO:0007669"/>
    <property type="project" value="InterPro"/>
</dbReference>
<dbReference type="EMBL" id="FR719190">
    <property type="protein sequence ID" value="CBX80670.1"/>
    <property type="molecule type" value="Genomic_DNA"/>
</dbReference>
<dbReference type="Gene3D" id="1.10.540.10">
    <property type="entry name" value="Acyl-CoA dehydrogenase/oxidase, N-terminal domain"/>
    <property type="match status" value="1"/>
</dbReference>
<evidence type="ECO:0000313" key="3">
    <source>
        <dbReference type="EMBL" id="CBX80670.1"/>
    </source>
</evidence>
<evidence type="ECO:0000259" key="2">
    <source>
        <dbReference type="Pfam" id="PF08028"/>
    </source>
</evidence>
<evidence type="ECO:0000256" key="1">
    <source>
        <dbReference type="ARBA" id="ARBA00023002"/>
    </source>
</evidence>
<gene>
    <name evidence="3" type="primary">soxC</name>
    <name evidence="3" type="ORF">EAIL5_1850</name>
</gene>
<dbReference type="GO" id="GO:0008470">
    <property type="term" value="F:3-methylbutanoyl-CoA dehydrogenase activity"/>
    <property type="evidence" value="ECO:0007669"/>
    <property type="project" value="TreeGrafter"/>
</dbReference>
<dbReference type="PANTHER" id="PTHR43884">
    <property type="entry name" value="ACYL-COA DEHYDROGENASE"/>
    <property type="match status" value="1"/>
</dbReference>
<dbReference type="SUPFAM" id="SSF47203">
    <property type="entry name" value="Acyl-CoA dehydrogenase C-terminal domain-like"/>
    <property type="match status" value="1"/>
</dbReference>
<dbReference type="SUPFAM" id="SSF56645">
    <property type="entry name" value="Acyl-CoA dehydrogenase NM domain-like"/>
    <property type="match status" value="1"/>
</dbReference>
<dbReference type="Gene3D" id="2.40.110.10">
    <property type="entry name" value="Butyryl-CoA Dehydrogenase, subunit A, domain 2"/>
    <property type="match status" value="1"/>
</dbReference>
<name>E5B5B7_ERWAM</name>
<dbReference type="PANTHER" id="PTHR43884:SF12">
    <property type="entry name" value="ISOVALERYL-COA DEHYDROGENASE, MITOCHONDRIAL-RELATED"/>
    <property type="match status" value="1"/>
</dbReference>
<dbReference type="InterPro" id="IPR013107">
    <property type="entry name" value="Acyl-CoA_DH_C"/>
</dbReference>
<dbReference type="InterPro" id="IPR036250">
    <property type="entry name" value="AcylCo_DH-like_C"/>
</dbReference>
<reference evidence="3" key="1">
    <citation type="journal article" date="2011" name="J. Bacteriol.">
        <title>Genome Sequence of an Erwinia amylovora Strain with Pathogenicity Restricted to Rubus Plants.</title>
        <authorList>
            <person name="Powney R."/>
            <person name="Smits T.H."/>
            <person name="Sawbridge T."/>
            <person name="Frey B."/>
            <person name="Blom J."/>
            <person name="Frey J.E."/>
            <person name="Plummer K.M."/>
            <person name="Beer S.V."/>
            <person name="Luck J."/>
            <person name="Duffy B."/>
            <person name="Rodoni B."/>
        </authorList>
    </citation>
    <scope>NUCLEOTIDE SEQUENCE</scope>
    <source>
        <strain evidence="3">ATCC BAA-2158</strain>
    </source>
</reference>
<feature type="domain" description="Acyl-CoA dehydrogenase C-terminal" evidence="2">
    <location>
        <begin position="249"/>
        <end position="381"/>
    </location>
</feature>
<dbReference type="InterPro" id="IPR009100">
    <property type="entry name" value="AcylCoA_DH/oxidase_NM_dom_sf"/>
</dbReference>
<dbReference type="Gene3D" id="1.20.140.10">
    <property type="entry name" value="Butyryl-CoA Dehydrogenase, subunit A, domain 3"/>
    <property type="match status" value="1"/>
</dbReference>
<dbReference type="EC" id="1.1.-.-" evidence="3"/>
<accession>E5B5B7</accession>